<proteinExistence type="predicted"/>
<evidence type="ECO:0000256" key="4">
    <source>
        <dbReference type="ARBA" id="ARBA00023136"/>
    </source>
</evidence>
<feature type="transmembrane region" description="Helical" evidence="6">
    <location>
        <begin position="38"/>
        <end position="56"/>
    </location>
</feature>
<feature type="transmembrane region" description="Helical" evidence="6">
    <location>
        <begin position="397"/>
        <end position="414"/>
    </location>
</feature>
<feature type="transmembrane region" description="Helical" evidence="6">
    <location>
        <begin position="127"/>
        <end position="145"/>
    </location>
</feature>
<dbReference type="InterPro" id="IPR011990">
    <property type="entry name" value="TPR-like_helical_dom_sf"/>
</dbReference>
<evidence type="ECO:0000259" key="7">
    <source>
        <dbReference type="Pfam" id="PF04932"/>
    </source>
</evidence>
<reference evidence="8 9" key="1">
    <citation type="journal article" date="2017" name="ISME J.">
        <title>Potential for microbial H2 and metal transformations associated with novel bacteria and archaea in deep terrestrial subsurface sediments.</title>
        <authorList>
            <person name="Hernsdorf A.W."/>
            <person name="Amano Y."/>
            <person name="Miyakawa K."/>
            <person name="Ise K."/>
            <person name="Suzuki Y."/>
            <person name="Anantharaman K."/>
            <person name="Probst A."/>
            <person name="Burstein D."/>
            <person name="Thomas B.C."/>
            <person name="Banfield J.F."/>
        </authorList>
    </citation>
    <scope>NUCLEOTIDE SEQUENCE [LARGE SCALE GENOMIC DNA]</scope>
    <source>
        <strain evidence="8">HGW-Falkowbacteria-2</strain>
    </source>
</reference>
<evidence type="ECO:0000313" key="9">
    <source>
        <dbReference type="Proteomes" id="UP000233325"/>
    </source>
</evidence>
<feature type="transmembrane region" description="Helical" evidence="6">
    <location>
        <begin position="375"/>
        <end position="391"/>
    </location>
</feature>
<feature type="transmembrane region" description="Helical" evidence="6">
    <location>
        <begin position="231"/>
        <end position="250"/>
    </location>
</feature>
<dbReference type="InterPro" id="IPR007016">
    <property type="entry name" value="O-antigen_ligase-rel_domated"/>
</dbReference>
<organism evidence="8 9">
    <name type="scientific">Candidatus Falkowbacteria bacterium HGW-Falkowbacteria-2</name>
    <dbReference type="NCBI Taxonomy" id="2013769"/>
    <lineage>
        <taxon>Bacteria</taxon>
        <taxon>Candidatus Falkowiibacteriota</taxon>
    </lineage>
</organism>
<feature type="repeat" description="TPR" evidence="5">
    <location>
        <begin position="690"/>
        <end position="723"/>
    </location>
</feature>
<keyword evidence="5" id="KW-0802">TPR repeat</keyword>
<dbReference type="Gene3D" id="1.25.40.10">
    <property type="entry name" value="Tetratricopeptide repeat domain"/>
    <property type="match status" value="1"/>
</dbReference>
<accession>A0A2N2DXS8</accession>
<protein>
    <recommendedName>
        <fullName evidence="7">O-antigen ligase-related domain-containing protein</fullName>
    </recommendedName>
</protein>
<dbReference type="PROSITE" id="PS50005">
    <property type="entry name" value="TPR"/>
    <property type="match status" value="2"/>
</dbReference>
<dbReference type="Pfam" id="PF12569">
    <property type="entry name" value="NatA_aux_su"/>
    <property type="match status" value="1"/>
</dbReference>
<dbReference type="PANTHER" id="PTHR37422">
    <property type="entry name" value="TEICHURONIC ACID BIOSYNTHESIS PROTEIN TUAE"/>
    <property type="match status" value="1"/>
</dbReference>
<comment type="caution">
    <text evidence="8">The sequence shown here is derived from an EMBL/GenBank/DDBJ whole genome shotgun (WGS) entry which is preliminary data.</text>
</comment>
<evidence type="ECO:0000313" key="8">
    <source>
        <dbReference type="EMBL" id="PKM87289.1"/>
    </source>
</evidence>
<dbReference type="Pfam" id="PF13181">
    <property type="entry name" value="TPR_8"/>
    <property type="match status" value="1"/>
</dbReference>
<feature type="transmembrane region" description="Helical" evidence="6">
    <location>
        <begin position="12"/>
        <end position="32"/>
    </location>
</feature>
<name>A0A2N2DXS8_9BACT</name>
<comment type="subcellular location">
    <subcellularLocation>
        <location evidence="1">Membrane</location>
        <topology evidence="1">Multi-pass membrane protein</topology>
    </subcellularLocation>
</comment>
<feature type="transmembrane region" description="Helical" evidence="6">
    <location>
        <begin position="99"/>
        <end position="120"/>
    </location>
</feature>
<dbReference type="InterPro" id="IPR021183">
    <property type="entry name" value="NatA_aux_su"/>
</dbReference>
<feature type="repeat" description="TPR" evidence="5">
    <location>
        <begin position="587"/>
        <end position="620"/>
    </location>
</feature>
<feature type="transmembrane region" description="Helical" evidence="6">
    <location>
        <begin position="435"/>
        <end position="454"/>
    </location>
</feature>
<evidence type="ECO:0000256" key="5">
    <source>
        <dbReference type="PROSITE-ProRule" id="PRU00339"/>
    </source>
</evidence>
<gene>
    <name evidence="8" type="ORF">CVU83_03180</name>
</gene>
<evidence type="ECO:0000256" key="6">
    <source>
        <dbReference type="SAM" id="Phobius"/>
    </source>
</evidence>
<dbReference type="PANTHER" id="PTHR37422:SF13">
    <property type="entry name" value="LIPOPOLYSACCHARIDE BIOSYNTHESIS PROTEIN PA4999-RELATED"/>
    <property type="match status" value="1"/>
</dbReference>
<evidence type="ECO:0000256" key="1">
    <source>
        <dbReference type="ARBA" id="ARBA00004141"/>
    </source>
</evidence>
<dbReference type="Pfam" id="PF04932">
    <property type="entry name" value="Wzy_C"/>
    <property type="match status" value="1"/>
</dbReference>
<keyword evidence="4 6" id="KW-0472">Membrane</keyword>
<keyword evidence="2 6" id="KW-0812">Transmembrane</keyword>
<sequence>MSANTYQRILQIGIFLSLGVIFLVFSNLLFPYISSKQLSFNILMELLLPFWLVLIWKFPAFRPFKSYVTWGLAAFLGAILLTSFTGVDFNLSFWGDVERLLGFFHILHFFLFYLYIITAFRNREDWYLLLSASVAVATIEAFIILTSERIGTIGNTAYVSGYMLFNIYFAVLLCFRTALRKQWPFYITIILMLIAFFRADTSGAIIGLGVSVLLLIFLLGLFAHRRRLRQIALIVFSVAVIAVVALFSQYNQPWFKENPFLKDLSVNKSTFQTRWLSWEGAFRDFPDHPILGTGFGNYALIFDRQFNPEFFNYSTTETYFDRAHNNLIDIVSTTGLVGLFAYLSIFIAAAMAWFRAVKRHGFRVQPGAEGTAMRELLVMAALLAAYFIQNLAVFDSLPTYMGLMISLAYLIFITRPETETEPIPSAPSISDTKEYIGLVMAGILMLIIVFSYNVRSMNMLTRVIEAYSYVATGQYNLGLESYREALAMDTPLIRDARTTLVNIVISNPSIFQRFSEDNLKESIDFVETELEKNVAYNPADSLTQMQAAQVYDIISRYYTNQPSLFAVYSDKAIAAIDRAIASSPRRVPVYFVKGQILISRGDIEGAEEAFVYARDLNPSYIESTCQLANYYFISEQVEKAEPYVDSCLDGGGKSLMPTVLKEFSKRYFEAGDEARLLLLYRALSLQSQDALLFANLAQAELKAGNLEEALAAAIKAAEIDPSLRPAVEGFIEQIESNFAPEL</sequence>
<dbReference type="InterPro" id="IPR019734">
    <property type="entry name" value="TPR_rpt"/>
</dbReference>
<dbReference type="InterPro" id="IPR051533">
    <property type="entry name" value="WaaL-like"/>
</dbReference>
<feature type="transmembrane region" description="Helical" evidence="6">
    <location>
        <begin position="157"/>
        <end position="176"/>
    </location>
</feature>
<feature type="transmembrane region" description="Helical" evidence="6">
    <location>
        <begin position="330"/>
        <end position="354"/>
    </location>
</feature>
<dbReference type="SMART" id="SM00028">
    <property type="entry name" value="TPR"/>
    <property type="match status" value="3"/>
</dbReference>
<evidence type="ECO:0000256" key="2">
    <source>
        <dbReference type="ARBA" id="ARBA00022692"/>
    </source>
</evidence>
<dbReference type="Proteomes" id="UP000233325">
    <property type="component" value="Unassembled WGS sequence"/>
</dbReference>
<feature type="transmembrane region" description="Helical" evidence="6">
    <location>
        <begin position="68"/>
        <end position="87"/>
    </location>
</feature>
<dbReference type="EMBL" id="PHAH01000049">
    <property type="protein sequence ID" value="PKM87289.1"/>
    <property type="molecule type" value="Genomic_DNA"/>
</dbReference>
<feature type="transmembrane region" description="Helical" evidence="6">
    <location>
        <begin position="205"/>
        <end position="224"/>
    </location>
</feature>
<feature type="transmembrane region" description="Helical" evidence="6">
    <location>
        <begin position="183"/>
        <end position="199"/>
    </location>
</feature>
<dbReference type="GO" id="GO:0016020">
    <property type="term" value="C:membrane"/>
    <property type="evidence" value="ECO:0007669"/>
    <property type="project" value="UniProtKB-SubCell"/>
</dbReference>
<dbReference type="SUPFAM" id="SSF48452">
    <property type="entry name" value="TPR-like"/>
    <property type="match status" value="1"/>
</dbReference>
<evidence type="ECO:0000256" key="3">
    <source>
        <dbReference type="ARBA" id="ARBA00022989"/>
    </source>
</evidence>
<dbReference type="AlphaFoldDB" id="A0A2N2DXS8"/>
<feature type="domain" description="O-antigen ligase-related" evidence="7">
    <location>
        <begin position="188"/>
        <end position="343"/>
    </location>
</feature>
<keyword evidence="3 6" id="KW-1133">Transmembrane helix</keyword>